<name>A0A098LBL3_9BACT</name>
<dbReference type="AlphaFoldDB" id="A0A098LBL3"/>
<protein>
    <recommendedName>
        <fullName evidence="1">Glycosyltransferase 2-like domain-containing protein</fullName>
    </recommendedName>
</protein>
<gene>
    <name evidence="2" type="ORF">MYP_1012</name>
</gene>
<sequence length="315" mass="36911">MNNPVISVIIPCFNYGQYLTEAVESVLIQSETNWECIIVNDGSTDLTEEIAIHLTEIDQRIKYFAQTNKGPSAARNLGLSKASGKYIQFLDADDILSKDKLRHHADILNKHEEIDLVYGDVKVFHTSIKENGVRDFKYFTRQLSGNKMTIIKELVMDSMFLINTAFFRKSLLEKAGDFHNYITRHEDWHLWLRCAMKGAYYYYDSKESGRVWVRAHEDSLTGDRKKMWEEKIKARKDLNVFVETNKNDIDSTLKEYFERKNTYLLLVDSYKCELLYGSLITGFYLCFKSILISGKAYHHLYEALHWVKERYQRTA</sequence>
<evidence type="ECO:0000313" key="3">
    <source>
        <dbReference type="Proteomes" id="UP000030185"/>
    </source>
</evidence>
<reference evidence="2 3" key="1">
    <citation type="submission" date="2014-09" db="EMBL/GenBank/DDBJ databases">
        <title>Sporocytophaga myxococcoides PG-01 genome sequencing.</title>
        <authorList>
            <person name="Liu L."/>
            <person name="Gao P.J."/>
            <person name="Chen G.J."/>
            <person name="Wang L.S."/>
        </authorList>
    </citation>
    <scope>NUCLEOTIDE SEQUENCE [LARGE SCALE GENOMIC DNA]</scope>
    <source>
        <strain evidence="2 3">PG-01</strain>
    </source>
</reference>
<dbReference type="EMBL" id="BBLT01000002">
    <property type="protein sequence ID" value="GAL83784.1"/>
    <property type="molecule type" value="Genomic_DNA"/>
</dbReference>
<dbReference type="PANTHER" id="PTHR43685:SF2">
    <property type="entry name" value="GLYCOSYLTRANSFERASE 2-LIKE DOMAIN-CONTAINING PROTEIN"/>
    <property type="match status" value="1"/>
</dbReference>
<organism evidence="2 3">
    <name type="scientific">Sporocytophaga myxococcoides</name>
    <dbReference type="NCBI Taxonomy" id="153721"/>
    <lineage>
        <taxon>Bacteria</taxon>
        <taxon>Pseudomonadati</taxon>
        <taxon>Bacteroidota</taxon>
        <taxon>Cytophagia</taxon>
        <taxon>Cytophagales</taxon>
        <taxon>Cytophagaceae</taxon>
        <taxon>Sporocytophaga</taxon>
    </lineage>
</organism>
<dbReference type="RefSeq" id="WP_052429953.1">
    <property type="nucleotide sequence ID" value="NZ_BBLT01000002.1"/>
</dbReference>
<dbReference type="Proteomes" id="UP000030185">
    <property type="component" value="Unassembled WGS sequence"/>
</dbReference>
<dbReference type="PANTHER" id="PTHR43685">
    <property type="entry name" value="GLYCOSYLTRANSFERASE"/>
    <property type="match status" value="1"/>
</dbReference>
<dbReference type="InterPro" id="IPR029044">
    <property type="entry name" value="Nucleotide-diphossugar_trans"/>
</dbReference>
<dbReference type="SUPFAM" id="SSF53448">
    <property type="entry name" value="Nucleotide-diphospho-sugar transferases"/>
    <property type="match status" value="1"/>
</dbReference>
<dbReference type="STRING" id="153721.MYP_1012"/>
<dbReference type="InterPro" id="IPR001173">
    <property type="entry name" value="Glyco_trans_2-like"/>
</dbReference>
<dbReference type="Pfam" id="PF00535">
    <property type="entry name" value="Glycos_transf_2"/>
    <property type="match status" value="1"/>
</dbReference>
<dbReference type="eggNOG" id="COG1215">
    <property type="taxonomic scope" value="Bacteria"/>
</dbReference>
<feature type="domain" description="Glycosyltransferase 2-like" evidence="1">
    <location>
        <begin position="7"/>
        <end position="141"/>
    </location>
</feature>
<evidence type="ECO:0000259" key="1">
    <source>
        <dbReference type="Pfam" id="PF00535"/>
    </source>
</evidence>
<dbReference type="Gene3D" id="3.90.550.10">
    <property type="entry name" value="Spore Coat Polysaccharide Biosynthesis Protein SpsA, Chain A"/>
    <property type="match status" value="1"/>
</dbReference>
<evidence type="ECO:0000313" key="2">
    <source>
        <dbReference type="EMBL" id="GAL83784.1"/>
    </source>
</evidence>
<comment type="caution">
    <text evidence="2">The sequence shown here is derived from an EMBL/GenBank/DDBJ whole genome shotgun (WGS) entry which is preliminary data.</text>
</comment>
<accession>A0A098LBL3</accession>
<dbReference type="OrthoDB" id="9815829at2"/>
<keyword evidence="3" id="KW-1185">Reference proteome</keyword>
<proteinExistence type="predicted"/>
<dbReference type="InterPro" id="IPR050834">
    <property type="entry name" value="Glycosyltransf_2"/>
</dbReference>